<accession>A0ABU0K4K4</accession>
<keyword evidence="2" id="KW-0732">Signal</keyword>
<keyword evidence="4" id="KW-1185">Reference proteome</keyword>
<evidence type="ECO:0000256" key="1">
    <source>
        <dbReference type="SAM" id="MobiDB-lite"/>
    </source>
</evidence>
<feature type="region of interest" description="Disordered" evidence="1">
    <location>
        <begin position="27"/>
        <end position="69"/>
    </location>
</feature>
<name>A0ABU0K4K4_9BACL</name>
<evidence type="ECO:0000313" key="4">
    <source>
        <dbReference type="Proteomes" id="UP001226720"/>
    </source>
</evidence>
<evidence type="ECO:0008006" key="5">
    <source>
        <dbReference type="Google" id="ProtNLM"/>
    </source>
</evidence>
<protein>
    <recommendedName>
        <fullName evidence="5">Lipoprotein</fullName>
    </recommendedName>
</protein>
<gene>
    <name evidence="3" type="ORF">QO000_003263</name>
</gene>
<dbReference type="GeneID" id="301328817"/>
<dbReference type="RefSeq" id="WP_301553053.1">
    <property type="nucleotide sequence ID" value="NZ_JAQRMZ010000015.1"/>
</dbReference>
<organism evidence="3 4">
    <name type="scientific">Guptibacillus hwajinpoensis</name>
    <dbReference type="NCBI Taxonomy" id="208199"/>
    <lineage>
        <taxon>Bacteria</taxon>
        <taxon>Bacillati</taxon>
        <taxon>Bacillota</taxon>
        <taxon>Bacilli</taxon>
        <taxon>Bacillales</taxon>
        <taxon>Guptibacillaceae</taxon>
        <taxon>Guptibacillus</taxon>
    </lineage>
</organism>
<dbReference type="EMBL" id="JAUSWM010000007">
    <property type="protein sequence ID" value="MDQ0484279.1"/>
    <property type="molecule type" value="Genomic_DNA"/>
</dbReference>
<sequence length="235" mass="26385">MFKKVTLGGIALSLAFTLTACGSNVTNDVSGSTDSQEEATAADQKEVSNKEEKDESIPEPKKDENGNIILDTVGQKVEDESATAELMKIKEVNETLSIAPLEVTIKDIKLIKLTDINEELMMNLEMYGAKGTPEELSYIQVKYIAENTEEKNIEWYDLMNVVTDKGEQIDAQMNDFITDDSDMDSQFLGKVKKEFTDGFIVKDEDISKVKLIFGYTMDSDSYEDITDEQQVEYTF</sequence>
<proteinExistence type="predicted"/>
<feature type="compositionally biased region" description="Basic and acidic residues" evidence="1">
    <location>
        <begin position="43"/>
        <end position="65"/>
    </location>
</feature>
<feature type="chain" id="PRO_5046391880" description="Lipoprotein" evidence="2">
    <location>
        <begin position="23"/>
        <end position="235"/>
    </location>
</feature>
<feature type="signal peptide" evidence="2">
    <location>
        <begin position="1"/>
        <end position="22"/>
    </location>
</feature>
<dbReference type="PROSITE" id="PS51257">
    <property type="entry name" value="PROKAR_LIPOPROTEIN"/>
    <property type="match status" value="1"/>
</dbReference>
<evidence type="ECO:0000313" key="3">
    <source>
        <dbReference type="EMBL" id="MDQ0484279.1"/>
    </source>
</evidence>
<dbReference type="Proteomes" id="UP001226720">
    <property type="component" value="Unassembled WGS sequence"/>
</dbReference>
<evidence type="ECO:0000256" key="2">
    <source>
        <dbReference type="SAM" id="SignalP"/>
    </source>
</evidence>
<reference evidence="3" key="1">
    <citation type="submission" date="2023-07" db="EMBL/GenBank/DDBJ databases">
        <title>Genomic Encyclopedia of Type Strains, Phase IV (KMG-IV): sequencing the most valuable type-strain genomes for metagenomic binning, comparative biology and taxonomic classification.</title>
        <authorList>
            <person name="Goeker M."/>
        </authorList>
    </citation>
    <scope>NUCLEOTIDE SEQUENCE [LARGE SCALE GENOMIC DNA]</scope>
    <source>
        <strain evidence="3">JSM 076093</strain>
    </source>
</reference>
<comment type="caution">
    <text evidence="3">The sequence shown here is derived from an EMBL/GenBank/DDBJ whole genome shotgun (WGS) entry which is preliminary data.</text>
</comment>